<reference evidence="3" key="1">
    <citation type="submission" date="2017-02" db="UniProtKB">
        <authorList>
            <consortium name="WormBaseParasite"/>
        </authorList>
    </citation>
    <scope>IDENTIFICATION</scope>
</reference>
<dbReference type="EMBL" id="UYWX01003048">
    <property type="protein sequence ID" value="VDM23366.1"/>
    <property type="molecule type" value="Genomic_DNA"/>
</dbReference>
<dbReference type="WBParaSite" id="TTAC_0000380201-mRNA-1">
    <property type="protein sequence ID" value="TTAC_0000380201-mRNA-1"/>
    <property type="gene ID" value="TTAC_0000380201"/>
</dbReference>
<evidence type="ECO:0000313" key="3">
    <source>
        <dbReference type="WBParaSite" id="TTAC_0000380201-mRNA-1"/>
    </source>
</evidence>
<proteinExistence type="predicted"/>
<evidence type="ECO:0000313" key="2">
    <source>
        <dbReference type="Proteomes" id="UP000274429"/>
    </source>
</evidence>
<accession>A0A0R3WSR2</accession>
<dbReference type="Proteomes" id="UP000274429">
    <property type="component" value="Unassembled WGS sequence"/>
</dbReference>
<evidence type="ECO:0000313" key="1">
    <source>
        <dbReference type="EMBL" id="VDM23366.1"/>
    </source>
</evidence>
<organism evidence="3">
    <name type="scientific">Hydatigena taeniaeformis</name>
    <name type="common">Feline tapeworm</name>
    <name type="synonym">Taenia taeniaeformis</name>
    <dbReference type="NCBI Taxonomy" id="6205"/>
    <lineage>
        <taxon>Eukaryota</taxon>
        <taxon>Metazoa</taxon>
        <taxon>Spiralia</taxon>
        <taxon>Lophotrochozoa</taxon>
        <taxon>Platyhelminthes</taxon>
        <taxon>Cestoda</taxon>
        <taxon>Eucestoda</taxon>
        <taxon>Cyclophyllidea</taxon>
        <taxon>Taeniidae</taxon>
        <taxon>Hydatigera</taxon>
    </lineage>
</organism>
<name>A0A0R3WSR2_HYDTA</name>
<protein>
    <submittedName>
        <fullName evidence="3">Secreted protein</fullName>
    </submittedName>
</protein>
<dbReference type="AlphaFoldDB" id="A0A0R3WSR2"/>
<reference evidence="1 2" key="2">
    <citation type="submission" date="2018-11" db="EMBL/GenBank/DDBJ databases">
        <authorList>
            <consortium name="Pathogen Informatics"/>
        </authorList>
    </citation>
    <scope>NUCLEOTIDE SEQUENCE [LARGE SCALE GENOMIC DNA]</scope>
</reference>
<gene>
    <name evidence="1" type="ORF">TTAC_LOCUS3786</name>
</gene>
<sequence>MLTIRRCYFLTRKLFTLPTYTIRSTNCGCTHTHTYMAATLSHCPIFSAIRFYFSLLLGPFEPLPVCVCALNRTSGDCCCSDDLKSGEEKSGRDLQFLS</sequence>
<keyword evidence="2" id="KW-1185">Reference proteome</keyword>